<dbReference type="EMBL" id="CM042017">
    <property type="protein sequence ID" value="KAI3689892.1"/>
    <property type="molecule type" value="Genomic_DNA"/>
</dbReference>
<keyword evidence="2" id="KW-1185">Reference proteome</keyword>
<proteinExistence type="predicted"/>
<organism evidence="1 2">
    <name type="scientific">Cichorium intybus</name>
    <name type="common">Chicory</name>
    <dbReference type="NCBI Taxonomy" id="13427"/>
    <lineage>
        <taxon>Eukaryota</taxon>
        <taxon>Viridiplantae</taxon>
        <taxon>Streptophyta</taxon>
        <taxon>Embryophyta</taxon>
        <taxon>Tracheophyta</taxon>
        <taxon>Spermatophyta</taxon>
        <taxon>Magnoliopsida</taxon>
        <taxon>eudicotyledons</taxon>
        <taxon>Gunneridae</taxon>
        <taxon>Pentapetalae</taxon>
        <taxon>asterids</taxon>
        <taxon>campanulids</taxon>
        <taxon>Asterales</taxon>
        <taxon>Asteraceae</taxon>
        <taxon>Cichorioideae</taxon>
        <taxon>Cichorieae</taxon>
        <taxon>Cichoriinae</taxon>
        <taxon>Cichorium</taxon>
    </lineage>
</organism>
<name>A0ACB8YX70_CICIN</name>
<dbReference type="Proteomes" id="UP001055811">
    <property type="component" value="Linkage Group LG09"/>
</dbReference>
<reference evidence="2" key="1">
    <citation type="journal article" date="2022" name="Mol. Ecol. Resour.">
        <title>The genomes of chicory, endive, great burdock and yacon provide insights into Asteraceae palaeo-polyploidization history and plant inulin production.</title>
        <authorList>
            <person name="Fan W."/>
            <person name="Wang S."/>
            <person name="Wang H."/>
            <person name="Wang A."/>
            <person name="Jiang F."/>
            <person name="Liu H."/>
            <person name="Zhao H."/>
            <person name="Xu D."/>
            <person name="Zhang Y."/>
        </authorList>
    </citation>
    <scope>NUCLEOTIDE SEQUENCE [LARGE SCALE GENOMIC DNA]</scope>
    <source>
        <strain evidence="2">cv. Punajuju</strain>
    </source>
</reference>
<evidence type="ECO:0000313" key="1">
    <source>
        <dbReference type="EMBL" id="KAI3689892.1"/>
    </source>
</evidence>
<evidence type="ECO:0000313" key="2">
    <source>
        <dbReference type="Proteomes" id="UP001055811"/>
    </source>
</evidence>
<reference evidence="1 2" key="2">
    <citation type="journal article" date="2022" name="Mol. Ecol. Resour.">
        <title>The genomes of chicory, endive, great burdock and yacon provide insights into Asteraceae paleo-polyploidization history and plant inulin production.</title>
        <authorList>
            <person name="Fan W."/>
            <person name="Wang S."/>
            <person name="Wang H."/>
            <person name="Wang A."/>
            <person name="Jiang F."/>
            <person name="Liu H."/>
            <person name="Zhao H."/>
            <person name="Xu D."/>
            <person name="Zhang Y."/>
        </authorList>
    </citation>
    <scope>NUCLEOTIDE SEQUENCE [LARGE SCALE GENOMIC DNA]</scope>
    <source>
        <strain evidence="2">cv. Punajuju</strain>
        <tissue evidence="1">Leaves</tissue>
    </source>
</reference>
<comment type="caution">
    <text evidence="1">The sequence shown here is derived from an EMBL/GenBank/DDBJ whole genome shotgun (WGS) entry which is preliminary data.</text>
</comment>
<protein>
    <submittedName>
        <fullName evidence="1">Uncharacterized protein</fullName>
    </submittedName>
</protein>
<accession>A0ACB8YX70</accession>
<sequence>MVAQNNRIPWIFVTNRFGCLVWLQDSLKAVLVLWCCSANGRNSPQVCPKTQPDAGSNACMAVGRAVDLTVLKGYDELINELEEMFEIKGQLYPRNQWEIVFTDDEGDMMLMGDDPWQYVITTLPSFSMSK</sequence>
<gene>
    <name evidence="1" type="ORF">L2E82_47862</name>
</gene>